<dbReference type="EMBL" id="LKCM01000206">
    <property type="protein sequence ID" value="KPQ42735.1"/>
    <property type="molecule type" value="Genomic_DNA"/>
</dbReference>
<keyword evidence="1" id="KW-0812">Transmembrane</keyword>
<keyword evidence="1" id="KW-1133">Transmembrane helix</keyword>
<name>A0A0P8A7Y2_9EURY</name>
<organism evidence="2 3">
    <name type="scientific">Candidatus Methanoperedens nitratireducens</name>
    <dbReference type="NCBI Taxonomy" id="1392998"/>
    <lineage>
        <taxon>Archaea</taxon>
        <taxon>Methanobacteriati</taxon>
        <taxon>Methanobacteriota</taxon>
        <taxon>Stenosarchaea group</taxon>
        <taxon>Methanomicrobia</taxon>
        <taxon>Methanosarcinales</taxon>
        <taxon>ANME-2 cluster</taxon>
        <taxon>Candidatus Methanoperedentaceae</taxon>
        <taxon>Candidatus Methanoperedens</taxon>
    </lineage>
</organism>
<sequence length="96" mass="10814">MDFFNVNQISNHKPYPYFSSSAKTGMHLKNNTRTAKTRFLRDDSARVPFVVIGIFLVILSTIISLNLTRMDIKMAKTMSSNIEISAPDQVLAYAKA</sequence>
<evidence type="ECO:0000313" key="3">
    <source>
        <dbReference type="Proteomes" id="UP000050360"/>
    </source>
</evidence>
<feature type="transmembrane region" description="Helical" evidence="1">
    <location>
        <begin position="47"/>
        <end position="68"/>
    </location>
</feature>
<proteinExistence type="predicted"/>
<keyword evidence="1" id="KW-0472">Membrane</keyword>
<comment type="caution">
    <text evidence="2">The sequence shown here is derived from an EMBL/GenBank/DDBJ whole genome shotgun (WGS) entry which is preliminary data.</text>
</comment>
<gene>
    <name evidence="2" type="ORF">MPEBLZ_02682</name>
</gene>
<reference evidence="2 3" key="1">
    <citation type="submission" date="2015-09" db="EMBL/GenBank/DDBJ databases">
        <title>A metagenomics-based metabolic model of nitrate-dependent anaerobic oxidation of methane by Methanoperedens-like archaea.</title>
        <authorList>
            <person name="Arshad A."/>
            <person name="Speth D.R."/>
            <person name="De Graaf R.M."/>
            <person name="Op Den Camp H.J."/>
            <person name="Jetten M.S."/>
            <person name="Welte C.U."/>
        </authorList>
    </citation>
    <scope>NUCLEOTIDE SEQUENCE [LARGE SCALE GENOMIC DNA]</scope>
</reference>
<dbReference type="Proteomes" id="UP000050360">
    <property type="component" value="Unassembled WGS sequence"/>
</dbReference>
<accession>A0A0P8A7Y2</accession>
<evidence type="ECO:0000313" key="2">
    <source>
        <dbReference type="EMBL" id="KPQ42735.1"/>
    </source>
</evidence>
<protein>
    <submittedName>
        <fullName evidence="2">Uncharacterized protein</fullName>
    </submittedName>
</protein>
<dbReference type="AlphaFoldDB" id="A0A0P8A7Y2"/>
<evidence type="ECO:0000256" key="1">
    <source>
        <dbReference type="SAM" id="Phobius"/>
    </source>
</evidence>
<feature type="non-terminal residue" evidence="2">
    <location>
        <position position="96"/>
    </location>
</feature>